<gene>
    <name evidence="2" type="ORF">DAT39_007852</name>
</gene>
<name>A0A8J4U882_CLAMG</name>
<dbReference type="OrthoDB" id="424753at2759"/>
<dbReference type="EMBL" id="QNUK01000090">
    <property type="protein sequence ID" value="KAF5902428.1"/>
    <property type="molecule type" value="Genomic_DNA"/>
</dbReference>
<reference evidence="2" key="1">
    <citation type="submission" date="2020-07" db="EMBL/GenBank/DDBJ databases">
        <title>Clarias magur genome sequencing, assembly and annotation.</title>
        <authorList>
            <person name="Kushwaha B."/>
            <person name="Kumar R."/>
            <person name="Das P."/>
            <person name="Joshi C.G."/>
            <person name="Kumar D."/>
            <person name="Nagpure N.S."/>
            <person name="Pandey M."/>
            <person name="Agarwal S."/>
            <person name="Srivastava S."/>
            <person name="Singh M."/>
            <person name="Sahoo L."/>
            <person name="Jayasankar P."/>
            <person name="Meher P.K."/>
            <person name="Koringa P.G."/>
            <person name="Iquebal M.A."/>
            <person name="Das S.P."/>
            <person name="Bit A."/>
            <person name="Patnaik S."/>
            <person name="Patel N."/>
            <person name="Shah T.M."/>
            <person name="Hinsu A."/>
            <person name="Jena J.K."/>
        </authorList>
    </citation>
    <scope>NUCLEOTIDE SEQUENCE</scope>
    <source>
        <strain evidence="2">CIFAMagur01</strain>
        <tissue evidence="2">Testis</tissue>
    </source>
</reference>
<dbReference type="AlphaFoldDB" id="A0A8J4U882"/>
<feature type="non-terminal residue" evidence="2">
    <location>
        <position position="54"/>
    </location>
</feature>
<sequence length="54" mass="5891">LTMFSSVKPFEGQQFAALKKQCQQNRTLFEDPLFPAQDSSTRATASAQSLGKGP</sequence>
<organism evidence="2 3">
    <name type="scientific">Clarias magur</name>
    <name type="common">Asian catfish</name>
    <name type="synonym">Macropteronotus magur</name>
    <dbReference type="NCBI Taxonomy" id="1594786"/>
    <lineage>
        <taxon>Eukaryota</taxon>
        <taxon>Metazoa</taxon>
        <taxon>Chordata</taxon>
        <taxon>Craniata</taxon>
        <taxon>Vertebrata</taxon>
        <taxon>Euteleostomi</taxon>
        <taxon>Actinopterygii</taxon>
        <taxon>Neopterygii</taxon>
        <taxon>Teleostei</taxon>
        <taxon>Ostariophysi</taxon>
        <taxon>Siluriformes</taxon>
        <taxon>Clariidae</taxon>
        <taxon>Clarias</taxon>
    </lineage>
</organism>
<evidence type="ECO:0000256" key="1">
    <source>
        <dbReference type="SAM" id="MobiDB-lite"/>
    </source>
</evidence>
<dbReference type="InterPro" id="IPR038765">
    <property type="entry name" value="Papain-like_cys_pep_sf"/>
</dbReference>
<feature type="non-terminal residue" evidence="2">
    <location>
        <position position="1"/>
    </location>
</feature>
<proteinExistence type="predicted"/>
<comment type="caution">
    <text evidence="2">The sequence shown here is derived from an EMBL/GenBank/DDBJ whole genome shotgun (WGS) entry which is preliminary data.</text>
</comment>
<dbReference type="Proteomes" id="UP000727407">
    <property type="component" value="Unassembled WGS sequence"/>
</dbReference>
<protein>
    <submittedName>
        <fullName evidence="2">Calpain-5-like</fullName>
    </submittedName>
</protein>
<dbReference type="SUPFAM" id="SSF54001">
    <property type="entry name" value="Cysteine proteinases"/>
    <property type="match status" value="1"/>
</dbReference>
<accession>A0A8J4U882</accession>
<feature type="region of interest" description="Disordered" evidence="1">
    <location>
        <begin position="31"/>
        <end position="54"/>
    </location>
</feature>
<keyword evidence="3" id="KW-1185">Reference proteome</keyword>
<feature type="compositionally biased region" description="Polar residues" evidence="1">
    <location>
        <begin position="37"/>
        <end position="54"/>
    </location>
</feature>
<evidence type="ECO:0000313" key="3">
    <source>
        <dbReference type="Proteomes" id="UP000727407"/>
    </source>
</evidence>
<evidence type="ECO:0000313" key="2">
    <source>
        <dbReference type="EMBL" id="KAF5902428.1"/>
    </source>
</evidence>